<organism evidence="1 2">
    <name type="scientific">Holothuria leucospilota</name>
    <name type="common">Black long sea cucumber</name>
    <name type="synonym">Mertensiothuria leucospilota</name>
    <dbReference type="NCBI Taxonomy" id="206669"/>
    <lineage>
        <taxon>Eukaryota</taxon>
        <taxon>Metazoa</taxon>
        <taxon>Echinodermata</taxon>
        <taxon>Eleutherozoa</taxon>
        <taxon>Echinozoa</taxon>
        <taxon>Holothuroidea</taxon>
        <taxon>Aspidochirotacea</taxon>
        <taxon>Aspidochirotida</taxon>
        <taxon>Holothuriidae</taxon>
        <taxon>Holothuria</taxon>
    </lineage>
</organism>
<keyword evidence="2" id="KW-1185">Reference proteome</keyword>
<accession>A0A9Q0YCC8</accession>
<dbReference type="AlphaFoldDB" id="A0A9Q0YCC8"/>
<dbReference type="Proteomes" id="UP001152320">
    <property type="component" value="Chromosome 22"/>
</dbReference>
<name>A0A9Q0YCC8_HOLLE</name>
<comment type="caution">
    <text evidence="1">The sequence shown here is derived from an EMBL/GenBank/DDBJ whole genome shotgun (WGS) entry which is preliminary data.</text>
</comment>
<gene>
    <name evidence="1" type="ORF">HOLleu_39705</name>
</gene>
<evidence type="ECO:0000313" key="1">
    <source>
        <dbReference type="EMBL" id="KAJ8020182.1"/>
    </source>
</evidence>
<proteinExistence type="predicted"/>
<dbReference type="OrthoDB" id="10514024at2759"/>
<dbReference type="EMBL" id="JAIZAY010000022">
    <property type="protein sequence ID" value="KAJ8020182.1"/>
    <property type="molecule type" value="Genomic_DNA"/>
</dbReference>
<reference evidence="1" key="1">
    <citation type="submission" date="2021-10" db="EMBL/GenBank/DDBJ databases">
        <title>Tropical sea cucumber genome reveals ecological adaptation and Cuvierian tubules defense mechanism.</title>
        <authorList>
            <person name="Chen T."/>
        </authorList>
    </citation>
    <scope>NUCLEOTIDE SEQUENCE</scope>
    <source>
        <strain evidence="1">Nanhai2018</strain>
        <tissue evidence="1">Muscle</tissue>
    </source>
</reference>
<protein>
    <submittedName>
        <fullName evidence="1">Uncharacterized protein</fullName>
    </submittedName>
</protein>
<sequence length="120" mass="13953">METVDHILYPGTYLVIDNVITFFFLSGNQYREPSLRAPSFDQLEEIATKLGLRFTDKDELKEYQAFIETFCEGFNAIDRLPEPTLPVKYPRFPGHRPKPEENPLNGWYVSARVVKLNRGK</sequence>
<evidence type="ECO:0000313" key="2">
    <source>
        <dbReference type="Proteomes" id="UP001152320"/>
    </source>
</evidence>